<dbReference type="InterPro" id="IPR051081">
    <property type="entry name" value="HTH_MetalResp_TranReg"/>
</dbReference>
<feature type="domain" description="HTH arsR-type" evidence="4">
    <location>
        <begin position="1"/>
        <end position="91"/>
    </location>
</feature>
<dbReference type="InterPro" id="IPR001845">
    <property type="entry name" value="HTH_ArsR_DNA-bd_dom"/>
</dbReference>
<evidence type="ECO:0000256" key="3">
    <source>
        <dbReference type="ARBA" id="ARBA00023163"/>
    </source>
</evidence>
<keyword evidence="3" id="KW-0804">Transcription</keyword>
<dbReference type="InterPro" id="IPR036388">
    <property type="entry name" value="WH-like_DNA-bd_sf"/>
</dbReference>
<gene>
    <name evidence="5" type="ORF">ATO9_06790</name>
</gene>
<comment type="caution">
    <text evidence="5">The sequence shown here is derived from an EMBL/GenBank/DDBJ whole genome shotgun (WGS) entry which is preliminary data.</text>
</comment>
<name>A0A0A0EH42_9RHOB</name>
<dbReference type="Proteomes" id="UP000030004">
    <property type="component" value="Unassembled WGS sequence"/>
</dbReference>
<keyword evidence="2" id="KW-0238">DNA-binding</keyword>
<evidence type="ECO:0000313" key="6">
    <source>
        <dbReference type="Proteomes" id="UP000030004"/>
    </source>
</evidence>
<dbReference type="STRING" id="1461694.ATO9_06790"/>
<dbReference type="CDD" id="cd00090">
    <property type="entry name" value="HTH_ARSR"/>
    <property type="match status" value="1"/>
</dbReference>
<dbReference type="SUPFAM" id="SSF46785">
    <property type="entry name" value="Winged helix' DNA-binding domain"/>
    <property type="match status" value="1"/>
</dbReference>
<reference evidence="5 6" key="1">
    <citation type="journal article" date="2015" name="Antonie Van Leeuwenhoek">
        <title>Pseudooceanicola atlanticus gen. nov. sp. nov., isolated from surface seawater of the Atlantic Ocean and reclassification of Oceanicola batsensis, Oceanicola marinus, Oceanicola nitratireducens, Oceanicola nanhaiensis, Oceanicola antarcticus and Oceanicola flagellatus, as Pseudooceanicola batsensis comb. nov., Pseudooceanicola marinus comb. nov., Pseudooceanicola nitratireducens comb. nov., Pseudooceanicola nanhaiensis comb. nov., Pseudooceanicola antarcticus comb. nov., and Pseudooceanicola flagellatus comb. nov.</title>
        <authorList>
            <person name="Lai Q."/>
            <person name="Li G."/>
            <person name="Liu X."/>
            <person name="Du Y."/>
            <person name="Sun F."/>
            <person name="Shao Z."/>
        </authorList>
    </citation>
    <scope>NUCLEOTIDE SEQUENCE [LARGE SCALE GENOMIC DNA]</scope>
    <source>
        <strain evidence="5 6">22II-s11g</strain>
    </source>
</reference>
<dbReference type="NCBIfam" id="NF033788">
    <property type="entry name" value="HTH_metalloreg"/>
    <property type="match status" value="1"/>
</dbReference>
<dbReference type="InterPro" id="IPR011991">
    <property type="entry name" value="ArsR-like_HTH"/>
</dbReference>
<dbReference type="eggNOG" id="COG0640">
    <property type="taxonomic scope" value="Bacteria"/>
</dbReference>
<organism evidence="5 6">
    <name type="scientific">Pseudooceanicola atlanticus</name>
    <dbReference type="NCBI Taxonomy" id="1461694"/>
    <lineage>
        <taxon>Bacteria</taxon>
        <taxon>Pseudomonadati</taxon>
        <taxon>Pseudomonadota</taxon>
        <taxon>Alphaproteobacteria</taxon>
        <taxon>Rhodobacterales</taxon>
        <taxon>Paracoccaceae</taxon>
        <taxon>Pseudooceanicola</taxon>
    </lineage>
</organism>
<dbReference type="PANTHER" id="PTHR33154">
    <property type="entry name" value="TRANSCRIPTIONAL REGULATOR, ARSR FAMILY"/>
    <property type="match status" value="1"/>
</dbReference>
<evidence type="ECO:0000259" key="4">
    <source>
        <dbReference type="PROSITE" id="PS50987"/>
    </source>
</evidence>
<keyword evidence="6" id="KW-1185">Reference proteome</keyword>
<dbReference type="SMART" id="SM00418">
    <property type="entry name" value="HTH_ARSR"/>
    <property type="match status" value="1"/>
</dbReference>
<evidence type="ECO:0000256" key="1">
    <source>
        <dbReference type="ARBA" id="ARBA00023015"/>
    </source>
</evidence>
<dbReference type="OrthoDB" id="9790747at2"/>
<keyword evidence="1" id="KW-0805">Transcription regulation</keyword>
<evidence type="ECO:0000256" key="2">
    <source>
        <dbReference type="ARBA" id="ARBA00023125"/>
    </source>
</evidence>
<dbReference type="InterPro" id="IPR036390">
    <property type="entry name" value="WH_DNA-bd_sf"/>
</dbReference>
<dbReference type="Pfam" id="PF01022">
    <property type="entry name" value="HTH_5"/>
    <property type="match status" value="1"/>
</dbReference>
<proteinExistence type="predicted"/>
<protein>
    <submittedName>
        <fullName evidence="5">ArsR family transcriptional regulator</fullName>
    </submittedName>
</protein>
<sequence>MTTLTKTFAALSDDTRLTLVEKLLKRGELPAGTLAAEAEISAPAISRHLKVLREAGVIVQRVEGTHRYYSVQPDALRAIHGWTMDHRAFWSGSLDRLDTLLALEPDDTPGEGTE</sequence>
<dbReference type="PRINTS" id="PR00778">
    <property type="entry name" value="HTHARSR"/>
</dbReference>
<dbReference type="EMBL" id="AQQX01000002">
    <property type="protein sequence ID" value="KGM49714.1"/>
    <property type="molecule type" value="Genomic_DNA"/>
</dbReference>
<dbReference type="GO" id="GO:0003677">
    <property type="term" value="F:DNA binding"/>
    <property type="evidence" value="ECO:0007669"/>
    <property type="project" value="UniProtKB-KW"/>
</dbReference>
<dbReference type="AlphaFoldDB" id="A0A0A0EH42"/>
<dbReference type="GO" id="GO:0003700">
    <property type="term" value="F:DNA-binding transcription factor activity"/>
    <property type="evidence" value="ECO:0007669"/>
    <property type="project" value="InterPro"/>
</dbReference>
<evidence type="ECO:0000313" key="5">
    <source>
        <dbReference type="EMBL" id="KGM49714.1"/>
    </source>
</evidence>
<accession>A0A0A0EH42</accession>
<dbReference type="PROSITE" id="PS50987">
    <property type="entry name" value="HTH_ARSR_2"/>
    <property type="match status" value="1"/>
</dbReference>
<dbReference type="Gene3D" id="1.10.10.10">
    <property type="entry name" value="Winged helix-like DNA-binding domain superfamily/Winged helix DNA-binding domain"/>
    <property type="match status" value="1"/>
</dbReference>
<dbReference type="PANTHER" id="PTHR33154:SF33">
    <property type="entry name" value="TRANSCRIPTIONAL REPRESSOR SDPR"/>
    <property type="match status" value="1"/>
</dbReference>
<dbReference type="RefSeq" id="WP_043747035.1">
    <property type="nucleotide sequence ID" value="NZ_AQQX01000002.1"/>
</dbReference>